<organism evidence="2">
    <name type="scientific">Candidatus Kentrum eta</name>
    <dbReference type="NCBI Taxonomy" id="2126337"/>
    <lineage>
        <taxon>Bacteria</taxon>
        <taxon>Pseudomonadati</taxon>
        <taxon>Pseudomonadota</taxon>
        <taxon>Gammaproteobacteria</taxon>
        <taxon>Candidatus Kentrum</taxon>
    </lineage>
</organism>
<proteinExistence type="predicted"/>
<sequence>MNGHLEGAWPMGYPDSNVVSPYIAGISNKVAKKFSWAFWIPAVSDWEAPDSFCIQIIRSRP</sequence>
<evidence type="ECO:0000313" key="2">
    <source>
        <dbReference type="EMBL" id="VFJ94513.1"/>
    </source>
</evidence>
<gene>
    <name evidence="1" type="ORF">BECKH772A_GA0070896_1006119</name>
    <name evidence="2" type="ORF">BECKH772B_GA0070898_1006219</name>
    <name evidence="3" type="ORF">BECKH772C_GA0070978_1005619</name>
</gene>
<dbReference type="EMBL" id="CAADFI010000062">
    <property type="protein sequence ID" value="VFJ94513.1"/>
    <property type="molecule type" value="Genomic_DNA"/>
</dbReference>
<dbReference type="AlphaFoldDB" id="A0A450UPN7"/>
<protein>
    <submittedName>
        <fullName evidence="2">Uncharacterized protein</fullName>
    </submittedName>
</protein>
<dbReference type="EMBL" id="CAADFG010000061">
    <property type="protein sequence ID" value="VFJ93794.1"/>
    <property type="molecule type" value="Genomic_DNA"/>
</dbReference>
<reference evidence="2" key="1">
    <citation type="submission" date="2019-02" db="EMBL/GenBank/DDBJ databases">
        <authorList>
            <person name="Gruber-Vodicka R. H."/>
            <person name="Seah K. B. B."/>
        </authorList>
    </citation>
    <scope>NUCLEOTIDE SEQUENCE</scope>
    <source>
        <strain evidence="3">BECK_SA2B12</strain>
        <strain evidence="1">BECK_SA2B15</strain>
        <strain evidence="2">BECK_SA2B20</strain>
    </source>
</reference>
<dbReference type="EMBL" id="CAADFJ010000056">
    <property type="protein sequence ID" value="VFK01002.1"/>
    <property type="molecule type" value="Genomic_DNA"/>
</dbReference>
<evidence type="ECO:0000313" key="1">
    <source>
        <dbReference type="EMBL" id="VFJ93794.1"/>
    </source>
</evidence>
<name>A0A450UPN7_9GAMM</name>
<evidence type="ECO:0000313" key="3">
    <source>
        <dbReference type="EMBL" id="VFK01002.1"/>
    </source>
</evidence>
<accession>A0A450UPN7</accession>